<organism evidence="1 2">
    <name type="scientific">Sutcliffiella cohnii</name>
    <dbReference type="NCBI Taxonomy" id="33932"/>
    <lineage>
        <taxon>Bacteria</taxon>
        <taxon>Bacillati</taxon>
        <taxon>Bacillota</taxon>
        <taxon>Bacilli</taxon>
        <taxon>Bacillales</taxon>
        <taxon>Bacillaceae</taxon>
        <taxon>Sutcliffiella</taxon>
    </lineage>
</organism>
<gene>
    <name evidence="1" type="ORF">BC6307_19795</name>
</gene>
<dbReference type="InterPro" id="IPR022258">
    <property type="entry name" value="Flagellar_operon_YvyF"/>
</dbReference>
<accession>A0A223KV61</accession>
<name>A0A223KV61_9BACI</name>
<dbReference type="Proteomes" id="UP000215224">
    <property type="component" value="Chromosome"/>
</dbReference>
<dbReference type="RefSeq" id="WP_066419083.1">
    <property type="nucleotide sequence ID" value="NZ_CP018866.1"/>
</dbReference>
<dbReference type="EMBL" id="CP018866">
    <property type="protein sequence ID" value="AST93346.1"/>
    <property type="molecule type" value="Genomic_DNA"/>
</dbReference>
<proteinExistence type="predicted"/>
<dbReference type="AlphaFoldDB" id="A0A223KV61"/>
<keyword evidence="2" id="KW-1185">Reference proteome</keyword>
<evidence type="ECO:0008006" key="3">
    <source>
        <dbReference type="Google" id="ProtNLM"/>
    </source>
</evidence>
<protein>
    <recommendedName>
        <fullName evidence="3">Flagellar protein</fullName>
    </recommendedName>
</protein>
<sequence>MEQLTNCANCGQLHIKNSVRDVCETCYRQEEEAYTTVYKFIRQRVNRTATMQQVVDGTGVEEKLIIKFIKKGRIQVSQFPNLGYPCDRCGAYIKTGKLCDDCKKDINSQISALDREEERNRAEEKIKTYHAVKGAKGIWDK</sequence>
<reference evidence="1 2" key="1">
    <citation type="submission" date="2016-12" db="EMBL/GenBank/DDBJ databases">
        <title>The whole genome sequencing and assembly of Bacillus cohnii DSM 6307T strain.</title>
        <authorList>
            <person name="Lee Y.-J."/>
            <person name="Yi H."/>
            <person name="Bahn Y.-S."/>
            <person name="Kim J.F."/>
            <person name="Lee D.-W."/>
        </authorList>
    </citation>
    <scope>NUCLEOTIDE SEQUENCE [LARGE SCALE GENOMIC DNA]</scope>
    <source>
        <strain evidence="1 2">DSM 6307</strain>
    </source>
</reference>
<evidence type="ECO:0000313" key="1">
    <source>
        <dbReference type="EMBL" id="AST93346.1"/>
    </source>
</evidence>
<dbReference type="NCBIfam" id="TIGR03826">
    <property type="entry name" value="YvyF"/>
    <property type="match status" value="1"/>
</dbReference>
<dbReference type="STRING" id="1314751.GCA_001591425_03498"/>
<evidence type="ECO:0000313" key="2">
    <source>
        <dbReference type="Proteomes" id="UP000215224"/>
    </source>
</evidence>
<dbReference type="KEGG" id="bcoh:BC6307_19795"/>